<dbReference type="Gene3D" id="3.40.50.200">
    <property type="entry name" value="Peptidase S8/S53 domain"/>
    <property type="match status" value="1"/>
</dbReference>
<dbReference type="PANTHER" id="PTHR10795">
    <property type="entry name" value="PROPROTEIN CONVERTASE SUBTILISIN/KEXIN"/>
    <property type="match status" value="1"/>
</dbReference>
<evidence type="ECO:0000313" key="5">
    <source>
        <dbReference type="EMBL" id="WOH11758.1"/>
    </source>
</evidence>
<feature type="domain" description="Peptidase S8/S53" evidence="4">
    <location>
        <begin position="43"/>
        <end position="190"/>
    </location>
</feature>
<dbReference type="PROSITE" id="PS51892">
    <property type="entry name" value="SUBTILASE"/>
    <property type="match status" value="1"/>
</dbReference>
<comment type="caution">
    <text evidence="3">Lacks conserved residue(s) required for the propagation of feature annotation.</text>
</comment>
<evidence type="ECO:0000313" key="6">
    <source>
        <dbReference type="Proteomes" id="UP000077755"/>
    </source>
</evidence>
<dbReference type="GO" id="GO:0006508">
    <property type="term" value="P:proteolysis"/>
    <property type="evidence" value="ECO:0007669"/>
    <property type="project" value="InterPro"/>
</dbReference>
<dbReference type="EMBL" id="CP093350">
    <property type="protein sequence ID" value="WOH11758.1"/>
    <property type="molecule type" value="Genomic_DNA"/>
</dbReference>
<evidence type="ECO:0000256" key="1">
    <source>
        <dbReference type="ARBA" id="ARBA00011073"/>
    </source>
</evidence>
<keyword evidence="2" id="KW-0732">Signal</keyword>
<dbReference type="Pfam" id="PF00082">
    <property type="entry name" value="Peptidase_S8"/>
    <property type="match status" value="1"/>
</dbReference>
<dbReference type="SUPFAM" id="SSF52743">
    <property type="entry name" value="Subtilisin-like"/>
    <property type="match status" value="1"/>
</dbReference>
<comment type="similarity">
    <text evidence="1 3">Belongs to the peptidase S8 family.</text>
</comment>
<dbReference type="InterPro" id="IPR000209">
    <property type="entry name" value="Peptidase_S8/S53_dom"/>
</dbReference>
<organism evidence="5 6">
    <name type="scientific">Daucus carota subsp. sativus</name>
    <name type="common">Carrot</name>
    <dbReference type="NCBI Taxonomy" id="79200"/>
    <lineage>
        <taxon>Eukaryota</taxon>
        <taxon>Viridiplantae</taxon>
        <taxon>Streptophyta</taxon>
        <taxon>Embryophyta</taxon>
        <taxon>Tracheophyta</taxon>
        <taxon>Spermatophyta</taxon>
        <taxon>Magnoliopsida</taxon>
        <taxon>eudicotyledons</taxon>
        <taxon>Gunneridae</taxon>
        <taxon>Pentapetalae</taxon>
        <taxon>asterids</taxon>
        <taxon>campanulids</taxon>
        <taxon>Apiales</taxon>
        <taxon>Apiaceae</taxon>
        <taxon>Apioideae</taxon>
        <taxon>Scandiceae</taxon>
        <taxon>Daucinae</taxon>
        <taxon>Daucus</taxon>
        <taxon>Daucus sect. Daucus</taxon>
    </lineage>
</organism>
<sequence>MKPIPRRWKGKCCAGQKFDPSVHCSKKVIGARYYLKGFEEEYGKLNTSTEYRSVRDYLGHGTHTASIAVGSIVQNASFLGFAQGIARGGNPKARLAVYKICWNYEPDGGKCTEADILAAFDDALCDGVDVISASLGLSPPLYPLFESSADIGSFHATQKGVSVVFSAGNDGPTPALVQNVSPWSICVAAASIDRNFPTQIVLDNDNLVLMVVVVLLILTLNYI</sequence>
<dbReference type="InterPro" id="IPR045051">
    <property type="entry name" value="SBT"/>
</dbReference>
<keyword evidence="6" id="KW-1185">Reference proteome</keyword>
<reference evidence="5" key="1">
    <citation type="journal article" date="2016" name="Nat. Genet.">
        <title>A high-quality carrot genome assembly provides new insights into carotenoid accumulation and asterid genome evolution.</title>
        <authorList>
            <person name="Iorizzo M."/>
            <person name="Ellison S."/>
            <person name="Senalik D."/>
            <person name="Zeng P."/>
            <person name="Satapoomin P."/>
            <person name="Huang J."/>
            <person name="Bowman M."/>
            <person name="Iovene M."/>
            <person name="Sanseverino W."/>
            <person name="Cavagnaro P."/>
            <person name="Yildiz M."/>
            <person name="Macko-Podgorni A."/>
            <person name="Moranska E."/>
            <person name="Grzebelus E."/>
            <person name="Grzebelus D."/>
            <person name="Ashrafi H."/>
            <person name="Zheng Z."/>
            <person name="Cheng S."/>
            <person name="Spooner D."/>
            <person name="Van Deynze A."/>
            <person name="Simon P."/>
        </authorList>
    </citation>
    <scope>NUCLEOTIDE SEQUENCE</scope>
    <source>
        <tissue evidence="5">Leaf</tissue>
    </source>
</reference>
<accession>A0AAF0XPE2</accession>
<proteinExistence type="inferred from homology"/>
<evidence type="ECO:0000256" key="2">
    <source>
        <dbReference type="ARBA" id="ARBA00022729"/>
    </source>
</evidence>
<protein>
    <recommendedName>
        <fullName evidence="4">Peptidase S8/S53 domain-containing protein</fullName>
    </recommendedName>
</protein>
<reference evidence="5" key="2">
    <citation type="submission" date="2022-03" db="EMBL/GenBank/DDBJ databases">
        <title>Draft title - Genomic analysis of global carrot germplasm unveils the trajectory of domestication and the origin of high carotenoid orange carrot.</title>
        <authorList>
            <person name="Iorizzo M."/>
            <person name="Ellison S."/>
            <person name="Senalik D."/>
            <person name="Macko-Podgorni A."/>
            <person name="Grzebelus D."/>
            <person name="Bostan H."/>
            <person name="Rolling W."/>
            <person name="Curaba J."/>
            <person name="Simon P."/>
        </authorList>
    </citation>
    <scope>NUCLEOTIDE SEQUENCE</scope>
    <source>
        <tissue evidence="5">Leaf</tissue>
    </source>
</reference>
<gene>
    <name evidence="5" type="ORF">DCAR_0831250</name>
</gene>
<dbReference type="GO" id="GO:0004252">
    <property type="term" value="F:serine-type endopeptidase activity"/>
    <property type="evidence" value="ECO:0007669"/>
    <property type="project" value="InterPro"/>
</dbReference>
<evidence type="ECO:0000259" key="4">
    <source>
        <dbReference type="Pfam" id="PF00082"/>
    </source>
</evidence>
<evidence type="ECO:0000256" key="3">
    <source>
        <dbReference type="PROSITE-ProRule" id="PRU01240"/>
    </source>
</evidence>
<name>A0AAF0XPE2_DAUCS</name>
<dbReference type="Proteomes" id="UP000077755">
    <property type="component" value="Chromosome 8"/>
</dbReference>
<dbReference type="InterPro" id="IPR036852">
    <property type="entry name" value="Peptidase_S8/S53_dom_sf"/>
</dbReference>
<dbReference type="AlphaFoldDB" id="A0AAF0XPE2"/>